<gene>
    <name evidence="2" type="ORF">PICMEDRAFT_17686</name>
</gene>
<feature type="domain" description="F-box" evidence="1">
    <location>
        <begin position="47"/>
        <end position="99"/>
    </location>
</feature>
<accession>A0A1E3NGD2</accession>
<organism evidence="2 3">
    <name type="scientific">Pichia membranifaciens NRRL Y-2026</name>
    <dbReference type="NCBI Taxonomy" id="763406"/>
    <lineage>
        <taxon>Eukaryota</taxon>
        <taxon>Fungi</taxon>
        <taxon>Dikarya</taxon>
        <taxon>Ascomycota</taxon>
        <taxon>Saccharomycotina</taxon>
        <taxon>Pichiomycetes</taxon>
        <taxon>Pichiales</taxon>
        <taxon>Pichiaceae</taxon>
        <taxon>Pichia</taxon>
    </lineage>
</organism>
<dbReference type="PROSITE" id="PS50181">
    <property type="entry name" value="FBOX"/>
    <property type="match status" value="1"/>
</dbReference>
<dbReference type="InterPro" id="IPR001810">
    <property type="entry name" value="F-box_dom"/>
</dbReference>
<name>A0A1E3NGD2_9ASCO</name>
<evidence type="ECO:0000313" key="2">
    <source>
        <dbReference type="EMBL" id="ODQ45197.1"/>
    </source>
</evidence>
<dbReference type="STRING" id="763406.A0A1E3NGD2"/>
<keyword evidence="3" id="KW-1185">Reference proteome</keyword>
<evidence type="ECO:0000313" key="3">
    <source>
        <dbReference type="Proteomes" id="UP000094455"/>
    </source>
</evidence>
<evidence type="ECO:0000259" key="1">
    <source>
        <dbReference type="PROSITE" id="PS50181"/>
    </source>
</evidence>
<dbReference type="RefSeq" id="XP_019016310.1">
    <property type="nucleotide sequence ID" value="XM_019161695.1"/>
</dbReference>
<reference evidence="2 3" key="1">
    <citation type="journal article" date="2016" name="Proc. Natl. Acad. Sci. U.S.A.">
        <title>Comparative genomics of biotechnologically important yeasts.</title>
        <authorList>
            <person name="Riley R."/>
            <person name="Haridas S."/>
            <person name="Wolfe K.H."/>
            <person name="Lopes M.R."/>
            <person name="Hittinger C.T."/>
            <person name="Goeker M."/>
            <person name="Salamov A.A."/>
            <person name="Wisecaver J.H."/>
            <person name="Long T.M."/>
            <person name="Calvey C.H."/>
            <person name="Aerts A.L."/>
            <person name="Barry K.W."/>
            <person name="Choi C."/>
            <person name="Clum A."/>
            <person name="Coughlan A.Y."/>
            <person name="Deshpande S."/>
            <person name="Douglass A.P."/>
            <person name="Hanson S.J."/>
            <person name="Klenk H.-P."/>
            <person name="LaButti K.M."/>
            <person name="Lapidus A."/>
            <person name="Lindquist E.A."/>
            <person name="Lipzen A.M."/>
            <person name="Meier-Kolthoff J.P."/>
            <person name="Ohm R.A."/>
            <person name="Otillar R.P."/>
            <person name="Pangilinan J.L."/>
            <person name="Peng Y."/>
            <person name="Rokas A."/>
            <person name="Rosa C.A."/>
            <person name="Scheuner C."/>
            <person name="Sibirny A.A."/>
            <person name="Slot J.C."/>
            <person name="Stielow J.B."/>
            <person name="Sun H."/>
            <person name="Kurtzman C.P."/>
            <person name="Blackwell M."/>
            <person name="Grigoriev I.V."/>
            <person name="Jeffries T.W."/>
        </authorList>
    </citation>
    <scope>NUCLEOTIDE SEQUENCE [LARGE SCALE GENOMIC DNA]</scope>
    <source>
        <strain evidence="2 3">NRRL Y-2026</strain>
    </source>
</reference>
<proteinExistence type="predicted"/>
<protein>
    <recommendedName>
        <fullName evidence="1">F-box domain-containing protein</fullName>
    </recommendedName>
</protein>
<dbReference type="GeneID" id="30178382"/>
<sequence length="497" mass="58837">MYPTEKDLGGKRKREVDEYRIVKEEMQDGSILDDRQCMKLRKKSNVNSFLMHIPNEILGKILDEVSRKDLIRLSSTNHEHRGLVYMDLFRNIHLKWKDIKLFLENFKQLDYVQRVKILCDLENEKETNNGEWNVSFRKLFEECKNLREMHIELITSARCLKYKDDFDVELSNKVEKMTLVSKSVCNSGDVNDNAMFELTQLQRFHNIRQLTLKGFSIAKDIYFYPKIKEDMSDYRKRSLDGKLIELDEVKLINCAWEYPVNLKDVFSPEYPMPGNGSLLSSSTRNRRGDTNCRPVKIGLYFSGDYVKFTGCERFKSFINTEYNERFFFEIDFYKNLKELEVVVLNDRYKENGFTCYYPWLHMINLQREYYTEVAPDNGWSGHGAPVDSAMVKRSILSNLEKLVLVGWRSSSIQELDKCFAAKDGIEMHMRHFELYLMRGNNYERSGKPLLEEEVRKIDTYTQRLRSIFGPCCHVKVGYIDECMDERYDDTFGDVFRL</sequence>
<dbReference type="Proteomes" id="UP000094455">
    <property type="component" value="Unassembled WGS sequence"/>
</dbReference>
<dbReference type="EMBL" id="KV454005">
    <property type="protein sequence ID" value="ODQ45197.1"/>
    <property type="molecule type" value="Genomic_DNA"/>
</dbReference>
<dbReference type="AlphaFoldDB" id="A0A1E3NGD2"/>
<dbReference type="OrthoDB" id="4073795at2759"/>